<feature type="transmembrane region" description="Helical" evidence="2">
    <location>
        <begin position="1074"/>
        <end position="1093"/>
    </location>
</feature>
<dbReference type="Proteomes" id="UP000265703">
    <property type="component" value="Unassembled WGS sequence"/>
</dbReference>
<evidence type="ECO:0000313" key="3">
    <source>
        <dbReference type="EMBL" id="RIA98928.1"/>
    </source>
</evidence>
<dbReference type="SUPFAM" id="SSF82171">
    <property type="entry name" value="DPP6 N-terminal domain-like"/>
    <property type="match status" value="1"/>
</dbReference>
<name>A0A397TLR5_9GLOM</name>
<dbReference type="OrthoDB" id="2346220at2759"/>
<keyword evidence="4" id="KW-1185">Reference proteome</keyword>
<reference evidence="3 4" key="1">
    <citation type="submission" date="2018-06" db="EMBL/GenBank/DDBJ databases">
        <title>Comparative genomics reveals the genomic features of Rhizophagus irregularis, R. cerebriforme, R. diaphanum and Gigaspora rosea, and their symbiotic lifestyle signature.</title>
        <authorList>
            <person name="Morin E."/>
            <person name="San Clemente H."/>
            <person name="Chen E.C.H."/>
            <person name="De La Providencia I."/>
            <person name="Hainaut M."/>
            <person name="Kuo A."/>
            <person name="Kohler A."/>
            <person name="Murat C."/>
            <person name="Tang N."/>
            <person name="Roy S."/>
            <person name="Loubradou J."/>
            <person name="Henrissat B."/>
            <person name="Grigoriev I.V."/>
            <person name="Corradi N."/>
            <person name="Roux C."/>
            <person name="Martin F.M."/>
        </authorList>
    </citation>
    <scope>NUCLEOTIDE SEQUENCE [LARGE SCALE GENOMIC DNA]</scope>
    <source>
        <strain evidence="3 4">DAOM 227022</strain>
    </source>
</reference>
<keyword evidence="2" id="KW-0812">Transmembrane</keyword>
<evidence type="ECO:0000313" key="4">
    <source>
        <dbReference type="Proteomes" id="UP000265703"/>
    </source>
</evidence>
<feature type="coiled-coil region" evidence="1">
    <location>
        <begin position="1270"/>
        <end position="1297"/>
    </location>
</feature>
<evidence type="ECO:0000256" key="2">
    <source>
        <dbReference type="SAM" id="Phobius"/>
    </source>
</evidence>
<evidence type="ECO:0000256" key="1">
    <source>
        <dbReference type="SAM" id="Coils"/>
    </source>
</evidence>
<dbReference type="STRING" id="658196.A0A397TLR5"/>
<keyword evidence="2" id="KW-1133">Transmembrane helix</keyword>
<feature type="transmembrane region" description="Helical" evidence="2">
    <location>
        <begin position="995"/>
        <end position="1015"/>
    </location>
</feature>
<keyword evidence="2" id="KW-0472">Membrane</keyword>
<proteinExistence type="predicted"/>
<comment type="caution">
    <text evidence="3">The sequence shown here is derived from an EMBL/GenBank/DDBJ whole genome shotgun (WGS) entry which is preliminary data.</text>
</comment>
<evidence type="ECO:0008006" key="5">
    <source>
        <dbReference type="Google" id="ProtNLM"/>
    </source>
</evidence>
<organism evidence="3 4">
    <name type="scientific">Glomus cerebriforme</name>
    <dbReference type="NCBI Taxonomy" id="658196"/>
    <lineage>
        <taxon>Eukaryota</taxon>
        <taxon>Fungi</taxon>
        <taxon>Fungi incertae sedis</taxon>
        <taxon>Mucoromycota</taxon>
        <taxon>Glomeromycotina</taxon>
        <taxon>Glomeromycetes</taxon>
        <taxon>Glomerales</taxon>
        <taxon>Glomeraceae</taxon>
        <taxon>Glomus</taxon>
    </lineage>
</organism>
<feature type="transmembrane region" description="Helical" evidence="2">
    <location>
        <begin position="1143"/>
        <end position="1164"/>
    </location>
</feature>
<accession>A0A397TLR5</accession>
<sequence length="1301" mass="153546">MASVSNNNIGQRYHIAISPFGKEIVILDCVTHILKTWRVSPDNEVISIPTNFECTLREDIGVKAEGINWSLAISDANSEGNTLIALSCLKFNELNDDNSKEIDIITEDEINIQQNSIKIFPLKSENFKEKSTITITDLTDEIYVNNVATEILNSIRINSTRVVSTSGNKVWHKLKNFYGFLQFFQGNMLLISNHLGIVRGLCIDNESDINYLTKLYRNNTPSERKLKLKNINIYEKYWKPIYLIEKPSCMNDNRSKSRSKYAIFYEKYIEKNHILDKPTCIYHDLYHTRTFNEQFKKHIINYHEQSECYDKKEKKFYELFGYPCDFIKNLEILNEEEQLNFIQNCIVCGKLFVLNEENNIEMYNLLSKNMDMLFHHSNFQTELTNNIYAISKNAKLLAITIDNNSVALYLNENSLNVANKKFTNSSMVNENRKIIYMAFFNDDERLLLLKEDKTTLIIWDIFEDSEKIYSIDKKVQIMDLFGMMAFINNSDDIQLFEGENLRKFEIRNNSQTQQEILEINSSGELELLKLSEKVTKNYNKREKMIMDDIFDIEPWLDLDHYQTSYWLDYDRTIRISYGFYTIQIWKNDELIHIWSDYNNENYDLYNKISTPNIKLLDISQDDNGNIISKFKCSDNEYEFQVTKLVNECFTKDHAIGAYNSLIFFYKLNSSEISCKQLKIDEFIEKTKRIIYNIINNKPDLWRLLDVRYNLMENLIYNSLNGIIKVILHSTYENNCNQKLHIPQLYDWEGNLRMKHELLIALENNNVEIIQQISNYYSYNAMENTGWMITLTRALPEINKKFPDYIIKLFKRPVFYQKQMHLKKSRIKSILASNSSYNIFIVDTRLPSLTKKEYLNQSLSHKNSEYSSDYLNDNIKIRMIPLPDFTKYVEIYGAKKIGCSPFYRLMTEKHSNLIYNNSTIETIIKFYWDSGIYRSTYIKLTFYILYFICINAHLLLESLNSTYKHISNQYRFGNILASLQYVRVMNFVGSETKRTYYYYIFHMFNYMLLALILNLYDYYSNTSIVVIFVTFLMLLIWIEFFLFLRIIPVVGEYILIITFLIAKIIPYFLTLMIMIFGFSFSIFIIFSNATVLGIKPEGDEYQFSNMTMKQKVDFPNLFGTLEMVYIWLFGNWDDVKSTDYIPIKILAILASFFLIIIMQNIFVALMTDGISTARTYSAIASLKSKADCISQFNYQCYFSLRKIGSYFYLSTESSFKFRFYHLTTFNSTYERHIFYAVNRDNIKNWITICDGNDLNEVSAATSNNSEMNELIEKISGKQLFLENEVQKLNEKFDKLLELLSKK</sequence>
<feature type="transmembrane region" description="Helical" evidence="2">
    <location>
        <begin position="1049"/>
        <end position="1068"/>
    </location>
</feature>
<feature type="transmembrane region" description="Helical" evidence="2">
    <location>
        <begin position="936"/>
        <end position="955"/>
    </location>
</feature>
<gene>
    <name evidence="3" type="ORF">C1645_870324</name>
</gene>
<protein>
    <recommendedName>
        <fullName evidence="5">Ion transport domain-containing protein</fullName>
    </recommendedName>
</protein>
<dbReference type="EMBL" id="QKYT01000009">
    <property type="protein sequence ID" value="RIA98928.1"/>
    <property type="molecule type" value="Genomic_DNA"/>
</dbReference>
<feature type="transmembrane region" description="Helical" evidence="2">
    <location>
        <begin position="1113"/>
        <end position="1131"/>
    </location>
</feature>
<feature type="transmembrane region" description="Helical" evidence="2">
    <location>
        <begin position="1021"/>
        <end position="1042"/>
    </location>
</feature>
<keyword evidence="1" id="KW-0175">Coiled coil</keyword>